<gene>
    <name evidence="6" type="ORF">EDC39_10229</name>
</gene>
<dbReference type="GO" id="GO:0009279">
    <property type="term" value="C:cell outer membrane"/>
    <property type="evidence" value="ECO:0007669"/>
    <property type="project" value="TreeGrafter"/>
</dbReference>
<feature type="signal peptide" evidence="4">
    <location>
        <begin position="1"/>
        <end position="22"/>
    </location>
</feature>
<organism evidence="6 7">
    <name type="scientific">Geothermobacter ehrlichii</name>
    <dbReference type="NCBI Taxonomy" id="213224"/>
    <lineage>
        <taxon>Bacteria</taxon>
        <taxon>Pseudomonadati</taxon>
        <taxon>Thermodesulfobacteriota</taxon>
        <taxon>Desulfuromonadia</taxon>
        <taxon>Desulfuromonadales</taxon>
        <taxon>Geothermobacteraceae</taxon>
        <taxon>Geothermobacter</taxon>
    </lineage>
</organism>
<dbReference type="AlphaFoldDB" id="A0A5D3WKF9"/>
<feature type="domain" description="Organic solvent tolerance-like N-terminal" evidence="5">
    <location>
        <begin position="33"/>
        <end position="137"/>
    </location>
</feature>
<evidence type="ECO:0000256" key="4">
    <source>
        <dbReference type="SAM" id="SignalP"/>
    </source>
</evidence>
<protein>
    <submittedName>
        <fullName evidence="6">Lipopolysaccharide export system protein LptA</fullName>
    </submittedName>
</protein>
<dbReference type="GO" id="GO:0030288">
    <property type="term" value="C:outer membrane-bounded periplasmic space"/>
    <property type="evidence" value="ECO:0007669"/>
    <property type="project" value="TreeGrafter"/>
</dbReference>
<proteinExistence type="predicted"/>
<dbReference type="RefSeq" id="WP_148894676.1">
    <property type="nucleotide sequence ID" value="NZ_VNIB01000002.1"/>
</dbReference>
<keyword evidence="3" id="KW-0574">Periplasm</keyword>
<dbReference type="InterPro" id="IPR014340">
    <property type="entry name" value="LptA"/>
</dbReference>
<sequence length="166" mass="18601">MKRRFCLIFLVCLLAVPCPVPAADAFNRDAPLEITSDRLEADDVSKTVVFIGHVVGRQDDLTIHAGRLTVHYRQGRQIRTIVAEEDVRIIQGERVATGQKAVFDRQEATIVLTGDPRVNQGKDFVAGERITVFLDEKRSLVEGGEKERVRALFHPRSKDNGQNPAR</sequence>
<dbReference type="Gene3D" id="2.60.450.10">
    <property type="entry name" value="Lipopolysaccharide (LPS) transport protein A like domain"/>
    <property type="match status" value="1"/>
</dbReference>
<evidence type="ECO:0000256" key="3">
    <source>
        <dbReference type="ARBA" id="ARBA00022764"/>
    </source>
</evidence>
<dbReference type="PANTHER" id="PTHR36504:SF1">
    <property type="entry name" value="LIPOPOLYSACCHARIDE EXPORT SYSTEM PROTEIN LPTA"/>
    <property type="match status" value="1"/>
</dbReference>
<feature type="chain" id="PRO_5022973730" evidence="4">
    <location>
        <begin position="23"/>
        <end position="166"/>
    </location>
</feature>
<keyword evidence="7" id="KW-1185">Reference proteome</keyword>
<dbReference type="EMBL" id="VNIB01000002">
    <property type="protein sequence ID" value="TYO99507.1"/>
    <property type="molecule type" value="Genomic_DNA"/>
</dbReference>
<name>A0A5D3WKF9_9BACT</name>
<dbReference type="Proteomes" id="UP000324159">
    <property type="component" value="Unassembled WGS sequence"/>
</dbReference>
<evidence type="ECO:0000313" key="6">
    <source>
        <dbReference type="EMBL" id="TYO99507.1"/>
    </source>
</evidence>
<evidence type="ECO:0000256" key="1">
    <source>
        <dbReference type="ARBA" id="ARBA00022448"/>
    </source>
</evidence>
<dbReference type="GO" id="GO:0015920">
    <property type="term" value="P:lipopolysaccharide transport"/>
    <property type="evidence" value="ECO:0007669"/>
    <property type="project" value="InterPro"/>
</dbReference>
<evidence type="ECO:0000256" key="2">
    <source>
        <dbReference type="ARBA" id="ARBA00022729"/>
    </source>
</evidence>
<dbReference type="GO" id="GO:0017089">
    <property type="term" value="F:glycolipid transfer activity"/>
    <property type="evidence" value="ECO:0007669"/>
    <property type="project" value="TreeGrafter"/>
</dbReference>
<dbReference type="InterPro" id="IPR052037">
    <property type="entry name" value="LPS_export_LptA"/>
</dbReference>
<dbReference type="OrthoDB" id="9782597at2"/>
<reference evidence="6 7" key="1">
    <citation type="submission" date="2019-07" db="EMBL/GenBank/DDBJ databases">
        <title>Genomic Encyclopedia of Type Strains, Phase IV (KMG-IV): sequencing the most valuable type-strain genomes for metagenomic binning, comparative biology and taxonomic classification.</title>
        <authorList>
            <person name="Goeker M."/>
        </authorList>
    </citation>
    <scope>NUCLEOTIDE SEQUENCE [LARGE SCALE GENOMIC DNA]</scope>
    <source>
        <strain evidence="6 7">SS015</strain>
    </source>
</reference>
<keyword evidence="1" id="KW-0813">Transport</keyword>
<dbReference type="InterPro" id="IPR005653">
    <property type="entry name" value="OstA-like_N"/>
</dbReference>
<dbReference type="NCBIfam" id="TIGR03002">
    <property type="entry name" value="outer_YhbN_LptA"/>
    <property type="match status" value="1"/>
</dbReference>
<accession>A0A5D3WKF9</accession>
<comment type="caution">
    <text evidence="6">The sequence shown here is derived from an EMBL/GenBank/DDBJ whole genome shotgun (WGS) entry which is preliminary data.</text>
</comment>
<evidence type="ECO:0000313" key="7">
    <source>
        <dbReference type="Proteomes" id="UP000324159"/>
    </source>
</evidence>
<keyword evidence="2 4" id="KW-0732">Signal</keyword>
<dbReference type="Pfam" id="PF03968">
    <property type="entry name" value="LptD_N"/>
    <property type="match status" value="1"/>
</dbReference>
<dbReference type="GO" id="GO:0001530">
    <property type="term" value="F:lipopolysaccharide binding"/>
    <property type="evidence" value="ECO:0007669"/>
    <property type="project" value="InterPro"/>
</dbReference>
<evidence type="ECO:0000259" key="5">
    <source>
        <dbReference type="Pfam" id="PF03968"/>
    </source>
</evidence>
<dbReference type="PANTHER" id="PTHR36504">
    <property type="entry name" value="LIPOPOLYSACCHARIDE EXPORT SYSTEM PROTEIN LPTA"/>
    <property type="match status" value="1"/>
</dbReference>